<dbReference type="EMBL" id="AP019514">
    <property type="protein sequence ID" value="BBI63632.1"/>
    <property type="molecule type" value="Genomic_DNA"/>
</dbReference>
<gene>
    <name evidence="1" type="ORF">HSBAA_49380</name>
</gene>
<accession>A0A455UBQ5</accession>
<name>A0A455UBQ5_9GAMM</name>
<evidence type="ECO:0000313" key="2">
    <source>
        <dbReference type="Proteomes" id="UP000320231"/>
    </source>
</evidence>
<protein>
    <submittedName>
        <fullName evidence="1">Uncharacterized protein</fullName>
    </submittedName>
</protein>
<dbReference type="Proteomes" id="UP000320231">
    <property type="component" value="Chromosome"/>
</dbReference>
<sequence length="70" mass="7285">MTYSGANQAHSSGAAKALISDAIAAIRNRHANNDQMTALNNATLGTNTSNTPKALATALPPRKRCHNGKL</sequence>
<evidence type="ECO:0000313" key="1">
    <source>
        <dbReference type="EMBL" id="BBI63632.1"/>
    </source>
</evidence>
<organism evidence="1 2">
    <name type="scientific">Vreelandella sulfidaeris</name>
    <dbReference type="NCBI Taxonomy" id="115553"/>
    <lineage>
        <taxon>Bacteria</taxon>
        <taxon>Pseudomonadati</taxon>
        <taxon>Pseudomonadota</taxon>
        <taxon>Gammaproteobacteria</taxon>
        <taxon>Oceanospirillales</taxon>
        <taxon>Halomonadaceae</taxon>
        <taxon>Vreelandella</taxon>
    </lineage>
</organism>
<dbReference type="AlphaFoldDB" id="A0A455UBQ5"/>
<dbReference type="KEGG" id="hsr:HSBAA_49380"/>
<proteinExistence type="predicted"/>
<reference evidence="1 2" key="1">
    <citation type="journal article" date="2019" name="Microbiol. Resour. Announc.">
        <title>Complete Genome Sequence of Halomonas sulfidaeris Strain Esulfide1 Isolated from a Metal Sulfide Rock at a Depth of 2,200 Meters, Obtained Using Nanopore Sequencing.</title>
        <authorList>
            <person name="Saito M."/>
            <person name="Nishigata A."/>
            <person name="Galipon J."/>
            <person name="Arakawa K."/>
        </authorList>
    </citation>
    <scope>NUCLEOTIDE SEQUENCE [LARGE SCALE GENOMIC DNA]</scope>
    <source>
        <strain evidence="1 2">ATCC BAA-803</strain>
    </source>
</reference>